<dbReference type="AlphaFoldDB" id="K9WMH5"/>
<dbReference type="Proteomes" id="UP000010471">
    <property type="component" value="Chromosome"/>
</dbReference>
<dbReference type="KEGG" id="mic:Mic7113_5978"/>
<organism evidence="1 2">
    <name type="scientific">Allocoleopsis franciscana PCC 7113</name>
    <dbReference type="NCBI Taxonomy" id="1173027"/>
    <lineage>
        <taxon>Bacteria</taxon>
        <taxon>Bacillati</taxon>
        <taxon>Cyanobacteriota</taxon>
        <taxon>Cyanophyceae</taxon>
        <taxon>Coleofasciculales</taxon>
        <taxon>Coleofasciculaceae</taxon>
        <taxon>Allocoleopsis</taxon>
        <taxon>Allocoleopsis franciscana</taxon>
    </lineage>
</organism>
<name>K9WMH5_9CYAN</name>
<dbReference type="HOGENOM" id="CLU_1068798_0_0_3"/>
<keyword evidence="2" id="KW-1185">Reference proteome</keyword>
<dbReference type="RefSeq" id="WP_015185709.1">
    <property type="nucleotide sequence ID" value="NC_019738.1"/>
</dbReference>
<reference evidence="1 2" key="1">
    <citation type="submission" date="2012-06" db="EMBL/GenBank/DDBJ databases">
        <title>Finished chromosome of genome of Microcoleus sp. PCC 7113.</title>
        <authorList>
            <consortium name="US DOE Joint Genome Institute"/>
            <person name="Gugger M."/>
            <person name="Coursin T."/>
            <person name="Rippka R."/>
            <person name="Tandeau De Marsac N."/>
            <person name="Huntemann M."/>
            <person name="Wei C.-L."/>
            <person name="Han J."/>
            <person name="Detter J.C."/>
            <person name="Han C."/>
            <person name="Tapia R."/>
            <person name="Chen A."/>
            <person name="Kyrpides N."/>
            <person name="Mavromatis K."/>
            <person name="Markowitz V."/>
            <person name="Szeto E."/>
            <person name="Ivanova N."/>
            <person name="Pagani I."/>
            <person name="Pati A."/>
            <person name="Goodwin L."/>
            <person name="Nordberg H.P."/>
            <person name="Cantor M.N."/>
            <person name="Hua S.X."/>
            <person name="Woyke T."/>
            <person name="Kerfeld C.A."/>
        </authorList>
    </citation>
    <scope>NUCLEOTIDE SEQUENCE [LARGE SCALE GENOMIC DNA]</scope>
    <source>
        <strain evidence="1 2">PCC 7113</strain>
    </source>
</reference>
<proteinExistence type="predicted"/>
<accession>K9WMH5</accession>
<evidence type="ECO:0000313" key="1">
    <source>
        <dbReference type="EMBL" id="AFZ21580.1"/>
    </source>
</evidence>
<dbReference type="SUPFAM" id="SSF48371">
    <property type="entry name" value="ARM repeat"/>
    <property type="match status" value="1"/>
</dbReference>
<dbReference type="STRING" id="1173027.Mic7113_5978"/>
<dbReference type="OrthoDB" id="4236362at2"/>
<protein>
    <recommendedName>
        <fullName evidence="3">HEAT repeat domain-containing protein</fullName>
    </recommendedName>
</protein>
<dbReference type="InterPro" id="IPR016024">
    <property type="entry name" value="ARM-type_fold"/>
</dbReference>
<evidence type="ECO:0000313" key="2">
    <source>
        <dbReference type="Proteomes" id="UP000010471"/>
    </source>
</evidence>
<sequence length="260" mass="29208">MNQFKSYYWTPQDLETKGLRRAYQQFFSSDSTLEQKLKSFKRLLESDSVIAQGIAFDNFFYTESLSRFGSSNPYWQYSEQLLSQAREQLKNPPVTVTKPKEKAIVGANHASALGVLAHLGQEHDISLIEPILCSSCDINVLDMGFRAARQCLRNTENLYPEIILTLSQIVFDEESDLGTRAAAIGAFSDYIVPEVEEVLVKAAKQCPLPISAHAAWLLSVRNLKKHVALLQELSKAWPDDAMYPASEVRELLKSSSQTLS</sequence>
<gene>
    <name evidence="1" type="ORF">Mic7113_5978</name>
</gene>
<dbReference type="EMBL" id="CP003630">
    <property type="protein sequence ID" value="AFZ21580.1"/>
    <property type="molecule type" value="Genomic_DNA"/>
</dbReference>
<evidence type="ECO:0008006" key="3">
    <source>
        <dbReference type="Google" id="ProtNLM"/>
    </source>
</evidence>